<proteinExistence type="predicted"/>
<comment type="caution">
    <text evidence="1">The sequence shown here is derived from an EMBL/GenBank/DDBJ whole genome shotgun (WGS) entry which is preliminary data.</text>
</comment>
<accession>A0A8K0CGV0</accession>
<dbReference type="EMBL" id="VTPC01085132">
    <property type="protein sequence ID" value="KAF2887109.1"/>
    <property type="molecule type" value="Genomic_DNA"/>
</dbReference>
<evidence type="ECO:0000313" key="1">
    <source>
        <dbReference type="EMBL" id="KAF2887109.1"/>
    </source>
</evidence>
<dbReference type="Proteomes" id="UP000801492">
    <property type="component" value="Unassembled WGS sequence"/>
</dbReference>
<organism evidence="1 2">
    <name type="scientific">Ignelater luminosus</name>
    <name type="common">Cucubano</name>
    <name type="synonym">Pyrophorus luminosus</name>
    <dbReference type="NCBI Taxonomy" id="2038154"/>
    <lineage>
        <taxon>Eukaryota</taxon>
        <taxon>Metazoa</taxon>
        <taxon>Ecdysozoa</taxon>
        <taxon>Arthropoda</taxon>
        <taxon>Hexapoda</taxon>
        <taxon>Insecta</taxon>
        <taxon>Pterygota</taxon>
        <taxon>Neoptera</taxon>
        <taxon>Endopterygota</taxon>
        <taxon>Coleoptera</taxon>
        <taxon>Polyphaga</taxon>
        <taxon>Elateriformia</taxon>
        <taxon>Elateroidea</taxon>
        <taxon>Elateridae</taxon>
        <taxon>Agrypninae</taxon>
        <taxon>Pyrophorini</taxon>
        <taxon>Ignelater</taxon>
    </lineage>
</organism>
<reference evidence="1" key="1">
    <citation type="submission" date="2019-08" db="EMBL/GenBank/DDBJ databases">
        <title>The genome of the North American firefly Photinus pyralis.</title>
        <authorList>
            <consortium name="Photinus pyralis genome working group"/>
            <person name="Fallon T.R."/>
            <person name="Sander Lower S.E."/>
            <person name="Weng J.-K."/>
        </authorList>
    </citation>
    <scope>NUCLEOTIDE SEQUENCE</scope>
    <source>
        <strain evidence="1">TRF0915ILg1</strain>
        <tissue evidence="1">Whole body</tissue>
    </source>
</reference>
<gene>
    <name evidence="1" type="ORF">ILUMI_19064</name>
</gene>
<dbReference type="AlphaFoldDB" id="A0A8K0CGV0"/>
<evidence type="ECO:0000313" key="2">
    <source>
        <dbReference type="Proteomes" id="UP000801492"/>
    </source>
</evidence>
<sequence>MWPKIPERKGKRQSERLPYVITWSGWKKIVEEKERGKLEKVKKAKENKRKRAIKIEAKITTKKHKTTKIRKDSHVRNLILEEEYITQISLQDVAGFNVGNNKTERELKECDEENETERILKEYENHIAVYGNRGLPRNIIKNKGLWFICIANVSVLRFRIQCQKCAR</sequence>
<keyword evidence="2" id="KW-1185">Reference proteome</keyword>
<name>A0A8K0CGV0_IGNLU</name>
<protein>
    <submittedName>
        <fullName evidence="1">Uncharacterized protein</fullName>
    </submittedName>
</protein>